<accession>A0ABR4B804</accession>
<dbReference type="Proteomes" id="UP001590951">
    <property type="component" value="Unassembled WGS sequence"/>
</dbReference>
<keyword evidence="2" id="KW-1185">Reference proteome</keyword>
<comment type="caution">
    <text evidence="1">The sequence shown here is derived from an EMBL/GenBank/DDBJ whole genome shotgun (WGS) entry which is preliminary data.</text>
</comment>
<organism evidence="1 2">
    <name type="scientific">Lepraria finkii</name>
    <dbReference type="NCBI Taxonomy" id="1340010"/>
    <lineage>
        <taxon>Eukaryota</taxon>
        <taxon>Fungi</taxon>
        <taxon>Dikarya</taxon>
        <taxon>Ascomycota</taxon>
        <taxon>Pezizomycotina</taxon>
        <taxon>Lecanoromycetes</taxon>
        <taxon>OSLEUM clade</taxon>
        <taxon>Lecanoromycetidae</taxon>
        <taxon>Lecanorales</taxon>
        <taxon>Lecanorineae</taxon>
        <taxon>Stereocaulaceae</taxon>
        <taxon>Lepraria</taxon>
    </lineage>
</organism>
<protein>
    <submittedName>
        <fullName evidence="1">Uncharacterized protein</fullName>
    </submittedName>
</protein>
<sequence>MVYTLSFVFTHNFRSHRIFSINLTYLNDMAISGEKVISPSMKSKATIVAPTADPLTGEGNLHLKHLTIHCELKANGRLTTATMMSSRAYASSGYIMSPHTCAL</sequence>
<dbReference type="EMBL" id="JBHFEH010000019">
    <property type="protein sequence ID" value="KAL2053745.1"/>
    <property type="molecule type" value="Genomic_DNA"/>
</dbReference>
<evidence type="ECO:0000313" key="2">
    <source>
        <dbReference type="Proteomes" id="UP001590951"/>
    </source>
</evidence>
<name>A0ABR4B804_9LECA</name>
<evidence type="ECO:0000313" key="1">
    <source>
        <dbReference type="EMBL" id="KAL2053745.1"/>
    </source>
</evidence>
<gene>
    <name evidence="1" type="ORF">ABVK25_006050</name>
</gene>
<reference evidence="1 2" key="1">
    <citation type="submission" date="2024-09" db="EMBL/GenBank/DDBJ databases">
        <title>Rethinking Asexuality: The Enigmatic Case of Functional Sexual Genes in Lepraria (Stereocaulaceae).</title>
        <authorList>
            <person name="Doellman M."/>
            <person name="Sun Y."/>
            <person name="Barcenas-Pena A."/>
            <person name="Lumbsch H.T."/>
            <person name="Grewe F."/>
        </authorList>
    </citation>
    <scope>NUCLEOTIDE SEQUENCE [LARGE SCALE GENOMIC DNA]</scope>
    <source>
        <strain evidence="1 2">Grewe 0041</strain>
    </source>
</reference>
<proteinExistence type="predicted"/>